<dbReference type="WBParaSite" id="HNAJ_0000558801-mRNA-1">
    <property type="protein sequence ID" value="HNAJ_0000558801-mRNA-1"/>
    <property type="gene ID" value="HNAJ_0000558801"/>
</dbReference>
<name>A0A0R3TEU9_RODNA</name>
<evidence type="ECO:0000313" key="2">
    <source>
        <dbReference type="Proteomes" id="UP000278807"/>
    </source>
</evidence>
<evidence type="ECO:0000313" key="3">
    <source>
        <dbReference type="WBParaSite" id="HNAJ_0000558801-mRNA-1"/>
    </source>
</evidence>
<gene>
    <name evidence="1" type="ORF">HNAJ_LOCUS5586</name>
</gene>
<dbReference type="EMBL" id="UZAE01004963">
    <property type="protein sequence ID" value="VDO01446.1"/>
    <property type="molecule type" value="Genomic_DNA"/>
</dbReference>
<accession>A0A0R3TEU9</accession>
<reference evidence="3" key="1">
    <citation type="submission" date="2017-02" db="UniProtKB">
        <authorList>
            <consortium name="WormBaseParasite"/>
        </authorList>
    </citation>
    <scope>IDENTIFICATION</scope>
</reference>
<keyword evidence="2" id="KW-1185">Reference proteome</keyword>
<protein>
    <submittedName>
        <fullName evidence="3">DHC_N1 domain-containing protein</fullName>
    </submittedName>
</protein>
<dbReference type="AlphaFoldDB" id="A0A0R3TEU9"/>
<reference evidence="1 2" key="2">
    <citation type="submission" date="2018-11" db="EMBL/GenBank/DDBJ databases">
        <authorList>
            <consortium name="Pathogen Informatics"/>
        </authorList>
    </citation>
    <scope>NUCLEOTIDE SEQUENCE [LARGE SCALE GENOMIC DNA]</scope>
</reference>
<organism evidence="3">
    <name type="scientific">Rodentolepis nana</name>
    <name type="common">Dwarf tapeworm</name>
    <name type="synonym">Hymenolepis nana</name>
    <dbReference type="NCBI Taxonomy" id="102285"/>
    <lineage>
        <taxon>Eukaryota</taxon>
        <taxon>Metazoa</taxon>
        <taxon>Spiralia</taxon>
        <taxon>Lophotrochozoa</taxon>
        <taxon>Platyhelminthes</taxon>
        <taxon>Cestoda</taxon>
        <taxon>Eucestoda</taxon>
        <taxon>Cyclophyllidea</taxon>
        <taxon>Hymenolepididae</taxon>
        <taxon>Rodentolepis</taxon>
    </lineage>
</organism>
<dbReference type="Proteomes" id="UP000278807">
    <property type="component" value="Unassembled WGS sequence"/>
</dbReference>
<proteinExistence type="predicted"/>
<dbReference type="OrthoDB" id="6256937at2759"/>
<sequence length="141" mass="16000">MDDVFDSTIDDKCAEMELANQEWAKKMHDITITGEREALSDAFETRLAEVFDNGLNTGFEVTKDFGILEGRLLFLKSKCSRDDSIEKLLSNLRSVVADVIRELAFNKQYFNSLGRQNLPPDIIARANAVKDEVIAFIRSHK</sequence>
<evidence type="ECO:0000313" key="1">
    <source>
        <dbReference type="EMBL" id="VDO01446.1"/>
    </source>
</evidence>